<dbReference type="Proteomes" id="UP000026961">
    <property type="component" value="Chromosome 12"/>
</dbReference>
<protein>
    <recommendedName>
        <fullName evidence="5">AAA+ ATPase domain-containing protein</fullName>
    </recommendedName>
</protein>
<dbReference type="Gene3D" id="3.40.50.300">
    <property type="entry name" value="P-loop containing nucleotide triphosphate hydrolases"/>
    <property type="match status" value="1"/>
</dbReference>
<dbReference type="InterPro" id="IPR050747">
    <property type="entry name" value="Mitochondrial_chaperone_BCS1"/>
</dbReference>
<dbReference type="AlphaFoldDB" id="A0A0E0BSL5"/>
<dbReference type="GO" id="GO:0005524">
    <property type="term" value="F:ATP binding"/>
    <property type="evidence" value="ECO:0007669"/>
    <property type="project" value="InterPro"/>
</dbReference>
<feature type="domain" description="AAA+ ATPase" evidence="5">
    <location>
        <begin position="242"/>
        <end position="397"/>
    </location>
</feature>
<dbReference type="InterPro" id="IPR003593">
    <property type="entry name" value="AAA+_ATPase"/>
</dbReference>
<name>A0A0E0BSL5_9ORYZ</name>
<evidence type="ECO:0000313" key="7">
    <source>
        <dbReference type="Proteomes" id="UP000026961"/>
    </source>
</evidence>
<proteinExistence type="inferred from homology"/>
<evidence type="ECO:0000256" key="2">
    <source>
        <dbReference type="ARBA" id="ARBA00007448"/>
    </source>
</evidence>
<dbReference type="Gramene" id="OGLUM12G13260.1">
    <property type="protein sequence ID" value="OGLUM12G13260.1"/>
    <property type="gene ID" value="OGLUM12G13260"/>
</dbReference>
<dbReference type="CDD" id="cd19510">
    <property type="entry name" value="RecA-like_BCS1"/>
    <property type="match status" value="1"/>
</dbReference>
<keyword evidence="3" id="KW-0460">Magnesium</keyword>
<organism evidence="6">
    <name type="scientific">Oryza glumipatula</name>
    <dbReference type="NCBI Taxonomy" id="40148"/>
    <lineage>
        <taxon>Eukaryota</taxon>
        <taxon>Viridiplantae</taxon>
        <taxon>Streptophyta</taxon>
        <taxon>Embryophyta</taxon>
        <taxon>Tracheophyta</taxon>
        <taxon>Spermatophyta</taxon>
        <taxon>Magnoliopsida</taxon>
        <taxon>Liliopsida</taxon>
        <taxon>Poales</taxon>
        <taxon>Poaceae</taxon>
        <taxon>BOP clade</taxon>
        <taxon>Oryzoideae</taxon>
        <taxon>Oryzeae</taxon>
        <taxon>Oryzinae</taxon>
        <taxon>Oryza</taxon>
    </lineage>
</organism>
<dbReference type="GO" id="GO:0016887">
    <property type="term" value="F:ATP hydrolysis activity"/>
    <property type="evidence" value="ECO:0007669"/>
    <property type="project" value="InterPro"/>
</dbReference>
<accession>A0A0E0BSL5</accession>
<evidence type="ECO:0000256" key="3">
    <source>
        <dbReference type="ARBA" id="ARBA00022842"/>
    </source>
</evidence>
<dbReference type="Gene3D" id="6.10.280.40">
    <property type="match status" value="1"/>
</dbReference>
<dbReference type="GO" id="GO:0006950">
    <property type="term" value="P:response to stress"/>
    <property type="evidence" value="ECO:0007669"/>
    <property type="project" value="UniProtKB-ARBA"/>
</dbReference>
<evidence type="ECO:0000256" key="1">
    <source>
        <dbReference type="ARBA" id="ARBA00001946"/>
    </source>
</evidence>
<dbReference type="InterPro" id="IPR027417">
    <property type="entry name" value="P-loop_NTPase"/>
</dbReference>
<sequence>MASVETWVGFGSAMAGVGLLWSRMPEHVHEEARYIISSLVPMAMSYFNPYEQITVSEYGEERFRRNKMFDAVSTYLSRVCAGGACKLKAELCNNTKDDPVVTLDENQEVVDSFDGARMWWRLCPKASKNKGAINVSYYPGETDEPRCFRLVFHKRHRQLVLSSYLPSVVRRWRELTAKNRQRRLFTNHASEGNKSVWTSVPYNPPATFDMLAMDHTKKVDIMEDLTAFQKGKEYHSKVGKAWKRGYLLHGPPGTGKSTMIGAMANFLDYDVYDLDLTSVKNNSELRKLFLDTTDKSIIVIEDIDAIEDELTTKRKGNKVVNGDDEIRDKRMLVEFADKNDEKSRVTLSGLLSFVDGLWSACGSERVFMFTTNHIDRLDPALIRPGRMDKHIEMSYCRFEAFKVLAKSYLDITDHSLFAEIGRLLNETDTTPADVADNLMVRSKRNGEISRLLLDDEMDGSPPADVANNFMLRCKRKRDADECLAGLVQTLKKSKMESATPPMDIIEEEAKEEHNLTQKKATEGGGYMMNARC</sequence>
<evidence type="ECO:0000313" key="6">
    <source>
        <dbReference type="EnsemblPlants" id="OGLUM12G13260.1"/>
    </source>
</evidence>
<dbReference type="EnsemblPlants" id="OGLUM12G13260.1">
    <property type="protein sequence ID" value="OGLUM12G13260.1"/>
    <property type="gene ID" value="OGLUM12G13260"/>
</dbReference>
<dbReference type="Pfam" id="PF14363">
    <property type="entry name" value="AAA_assoc"/>
    <property type="match status" value="1"/>
</dbReference>
<dbReference type="PANTHER" id="PTHR23070">
    <property type="entry name" value="BCS1 AAA-TYPE ATPASE"/>
    <property type="match status" value="1"/>
</dbReference>
<comment type="catalytic activity">
    <reaction evidence="4">
        <text>ATP + H2O = ADP + phosphate + H(+)</text>
        <dbReference type="Rhea" id="RHEA:13065"/>
        <dbReference type="ChEBI" id="CHEBI:15377"/>
        <dbReference type="ChEBI" id="CHEBI:15378"/>
        <dbReference type="ChEBI" id="CHEBI:30616"/>
        <dbReference type="ChEBI" id="CHEBI:43474"/>
        <dbReference type="ChEBI" id="CHEBI:456216"/>
    </reaction>
</comment>
<evidence type="ECO:0000259" key="5">
    <source>
        <dbReference type="SMART" id="SM00382"/>
    </source>
</evidence>
<dbReference type="Pfam" id="PF00004">
    <property type="entry name" value="AAA"/>
    <property type="match status" value="1"/>
</dbReference>
<dbReference type="InterPro" id="IPR025753">
    <property type="entry name" value="AAA_N_dom"/>
</dbReference>
<dbReference type="STRING" id="40148.A0A0E0BSL5"/>
<reference evidence="6" key="1">
    <citation type="submission" date="2015-04" db="UniProtKB">
        <authorList>
            <consortium name="EnsemblPlants"/>
        </authorList>
    </citation>
    <scope>IDENTIFICATION</scope>
</reference>
<dbReference type="HOGENOM" id="CLU_010189_0_1_1"/>
<dbReference type="InterPro" id="IPR058017">
    <property type="entry name" value="At3g28540-like_C"/>
</dbReference>
<comment type="similarity">
    <text evidence="2">Belongs to the AAA ATPase family. BCS1 subfamily.</text>
</comment>
<evidence type="ECO:0000256" key="4">
    <source>
        <dbReference type="ARBA" id="ARBA00049360"/>
    </source>
</evidence>
<reference evidence="6" key="2">
    <citation type="submission" date="2018-05" db="EMBL/GenBank/DDBJ databases">
        <title>OgluRS3 (Oryza glumaepatula Reference Sequence Version 3).</title>
        <authorList>
            <person name="Zhang J."/>
            <person name="Kudrna D."/>
            <person name="Lee S."/>
            <person name="Talag J."/>
            <person name="Welchert J."/>
            <person name="Wing R.A."/>
        </authorList>
    </citation>
    <scope>NUCLEOTIDE SEQUENCE [LARGE SCALE GENOMIC DNA]</scope>
</reference>
<dbReference type="SMART" id="SM00382">
    <property type="entry name" value="AAA"/>
    <property type="match status" value="1"/>
</dbReference>
<dbReference type="Pfam" id="PF25568">
    <property type="entry name" value="AAA_lid_At3g28540"/>
    <property type="match status" value="1"/>
</dbReference>
<dbReference type="InterPro" id="IPR003959">
    <property type="entry name" value="ATPase_AAA_core"/>
</dbReference>
<dbReference type="eggNOG" id="KOG0743">
    <property type="taxonomic scope" value="Eukaryota"/>
</dbReference>
<keyword evidence="7" id="KW-1185">Reference proteome</keyword>
<dbReference type="SUPFAM" id="SSF52540">
    <property type="entry name" value="P-loop containing nucleoside triphosphate hydrolases"/>
    <property type="match status" value="1"/>
</dbReference>
<comment type="cofactor">
    <cofactor evidence="1">
        <name>Mg(2+)</name>
        <dbReference type="ChEBI" id="CHEBI:18420"/>
    </cofactor>
</comment>